<comment type="caution">
    <text evidence="1">The sequence shown here is derived from an EMBL/GenBank/DDBJ whole genome shotgun (WGS) entry which is preliminary data.</text>
</comment>
<protein>
    <submittedName>
        <fullName evidence="1">Uncharacterized protein</fullName>
    </submittedName>
</protein>
<dbReference type="EMBL" id="JAJSOW010000102">
    <property type="protein sequence ID" value="KAI9176864.1"/>
    <property type="molecule type" value="Genomic_DNA"/>
</dbReference>
<sequence length="156" mass="17464">MVSGSLSEIRRRSGNQICIGGNPKFAPWILSLPLPSPLAQHSLMTVVTLPPSPPSAVVNPFLWFWATSSWIKEFNVVKHMPRSLEEDGWNSAEFECVIGLLKNVKFLIVSKCRALVTYDPKDGTFEDLTFPGMPSWIKVIVHEGSLNWIDILLNDT</sequence>
<name>A0AAD5NR58_ACENE</name>
<dbReference type="Proteomes" id="UP001064489">
    <property type="component" value="Chromosome 5"/>
</dbReference>
<dbReference type="AlphaFoldDB" id="A0AAD5NR58"/>
<proteinExistence type="predicted"/>
<evidence type="ECO:0000313" key="2">
    <source>
        <dbReference type="EMBL" id="KAI9176864.1"/>
    </source>
</evidence>
<gene>
    <name evidence="1" type="ORF">LWI28_000364</name>
    <name evidence="2" type="ORF">LWI28_007943</name>
</gene>
<accession>A0AAD5NR58</accession>
<reference evidence="1" key="1">
    <citation type="journal article" date="2022" name="Plant J.">
        <title>Strategies of tolerance reflected in two North American maple genomes.</title>
        <authorList>
            <person name="McEvoy S.L."/>
            <person name="Sezen U.U."/>
            <person name="Trouern-Trend A."/>
            <person name="McMahon S.M."/>
            <person name="Schaberg P.G."/>
            <person name="Yang J."/>
            <person name="Wegrzyn J.L."/>
            <person name="Swenson N.G."/>
        </authorList>
    </citation>
    <scope>NUCLEOTIDE SEQUENCE</scope>
    <source>
        <strain evidence="1">91603</strain>
    </source>
</reference>
<keyword evidence="3" id="KW-1185">Reference proteome</keyword>
<evidence type="ECO:0000313" key="3">
    <source>
        <dbReference type="Proteomes" id="UP001064489"/>
    </source>
</evidence>
<dbReference type="EMBL" id="JAJSOW010000102">
    <property type="protein sequence ID" value="KAI9176246.1"/>
    <property type="molecule type" value="Genomic_DNA"/>
</dbReference>
<evidence type="ECO:0000313" key="1">
    <source>
        <dbReference type="EMBL" id="KAI9176246.1"/>
    </source>
</evidence>
<reference evidence="1" key="2">
    <citation type="submission" date="2023-02" db="EMBL/GenBank/DDBJ databases">
        <authorList>
            <person name="Swenson N.G."/>
            <person name="Wegrzyn J.L."/>
            <person name="Mcevoy S.L."/>
        </authorList>
    </citation>
    <scope>NUCLEOTIDE SEQUENCE</scope>
    <source>
        <strain evidence="1">91603</strain>
        <tissue evidence="1">Leaf</tissue>
    </source>
</reference>
<organism evidence="1 3">
    <name type="scientific">Acer negundo</name>
    <name type="common">Box elder</name>
    <dbReference type="NCBI Taxonomy" id="4023"/>
    <lineage>
        <taxon>Eukaryota</taxon>
        <taxon>Viridiplantae</taxon>
        <taxon>Streptophyta</taxon>
        <taxon>Embryophyta</taxon>
        <taxon>Tracheophyta</taxon>
        <taxon>Spermatophyta</taxon>
        <taxon>Magnoliopsida</taxon>
        <taxon>eudicotyledons</taxon>
        <taxon>Gunneridae</taxon>
        <taxon>Pentapetalae</taxon>
        <taxon>rosids</taxon>
        <taxon>malvids</taxon>
        <taxon>Sapindales</taxon>
        <taxon>Sapindaceae</taxon>
        <taxon>Hippocastanoideae</taxon>
        <taxon>Acereae</taxon>
        <taxon>Acer</taxon>
    </lineage>
</organism>